<dbReference type="Proteomes" id="UP000586976">
    <property type="component" value="Unassembled WGS sequence"/>
</dbReference>
<gene>
    <name evidence="2" type="ORF">H1V43_06250</name>
</gene>
<name>A0A7W2CXL8_9ACTN</name>
<evidence type="ECO:0000313" key="2">
    <source>
        <dbReference type="EMBL" id="MBA4860989.1"/>
    </source>
</evidence>
<feature type="transmembrane region" description="Helical" evidence="1">
    <location>
        <begin position="61"/>
        <end position="86"/>
    </location>
</feature>
<comment type="caution">
    <text evidence="2">The sequence shown here is derived from an EMBL/GenBank/DDBJ whole genome shotgun (WGS) entry which is preliminary data.</text>
</comment>
<sequence length="195" mass="20548">MFDRLRLASLIVGSVLFALSTFFWSDGRYGLVGGMLVFYGIGIWAYGLLGVWERIGASRPWLGAVGVLATLLGMLGGVAFGLQGFFGALFGVSAQESLDASAENPVATGLVLWLLGPILPGSFVLMGLALRLTRLAPTVIAVLVALGGVLFPLGRATRVEFIALSADLFLVPGFFMLALALFRPGRVAVTPDADR</sequence>
<feature type="transmembrane region" description="Helical" evidence="1">
    <location>
        <begin position="135"/>
        <end position="155"/>
    </location>
</feature>
<evidence type="ECO:0000313" key="3">
    <source>
        <dbReference type="Proteomes" id="UP000586976"/>
    </source>
</evidence>
<feature type="transmembrane region" description="Helical" evidence="1">
    <location>
        <begin position="31"/>
        <end position="49"/>
    </location>
</feature>
<keyword evidence="3" id="KW-1185">Reference proteome</keyword>
<protein>
    <submittedName>
        <fullName evidence="2">Uncharacterized protein</fullName>
    </submittedName>
</protein>
<dbReference type="AlphaFoldDB" id="A0A7W2CXL8"/>
<keyword evidence="1" id="KW-0812">Transmembrane</keyword>
<feature type="transmembrane region" description="Helical" evidence="1">
    <location>
        <begin position="7"/>
        <end position="25"/>
    </location>
</feature>
<dbReference type="EMBL" id="JACEQY010000004">
    <property type="protein sequence ID" value="MBA4860989.1"/>
    <property type="molecule type" value="Genomic_DNA"/>
</dbReference>
<evidence type="ECO:0000256" key="1">
    <source>
        <dbReference type="SAM" id="Phobius"/>
    </source>
</evidence>
<feature type="transmembrane region" description="Helical" evidence="1">
    <location>
        <begin position="161"/>
        <end position="182"/>
    </location>
</feature>
<organism evidence="2 3">
    <name type="scientific">Streptomyces himalayensis subsp. aureolus</name>
    <dbReference type="NCBI Taxonomy" id="2758039"/>
    <lineage>
        <taxon>Bacteria</taxon>
        <taxon>Bacillati</taxon>
        <taxon>Actinomycetota</taxon>
        <taxon>Actinomycetes</taxon>
        <taxon>Kitasatosporales</taxon>
        <taxon>Streptomycetaceae</taxon>
        <taxon>Streptomyces</taxon>
        <taxon>Streptomyces himalayensis</taxon>
    </lineage>
</organism>
<accession>A0A7W2CXL8</accession>
<reference evidence="2 3" key="1">
    <citation type="submission" date="2020-07" db="EMBL/GenBank/DDBJ databases">
        <title>Streptomyces isolated from Indian soil.</title>
        <authorList>
            <person name="Mandal S."/>
            <person name="Maiti P.K."/>
        </authorList>
    </citation>
    <scope>NUCLEOTIDE SEQUENCE [LARGE SCALE GENOMIC DNA]</scope>
    <source>
        <strain evidence="2 3">PSKA54</strain>
    </source>
</reference>
<feature type="transmembrane region" description="Helical" evidence="1">
    <location>
        <begin position="106"/>
        <end position="128"/>
    </location>
</feature>
<proteinExistence type="predicted"/>
<dbReference type="RefSeq" id="WP_181863052.1">
    <property type="nucleotide sequence ID" value="NZ_JACEQY010000004.1"/>
</dbReference>
<keyword evidence="1" id="KW-1133">Transmembrane helix</keyword>
<keyword evidence="1" id="KW-0472">Membrane</keyword>